<dbReference type="NCBIfam" id="TIGR01733">
    <property type="entry name" value="AA-adenyl-dom"/>
    <property type="match status" value="2"/>
</dbReference>
<dbReference type="InterPro" id="IPR045851">
    <property type="entry name" value="AMP-bd_C_sf"/>
</dbReference>
<reference evidence="5 6" key="1">
    <citation type="submission" date="2024-01" db="EMBL/GenBank/DDBJ databases">
        <authorList>
            <person name="Allen C."/>
            <person name="Tagirdzhanova G."/>
        </authorList>
    </citation>
    <scope>NUCLEOTIDE SEQUENCE [LARGE SCALE GENOMIC DNA]</scope>
    <source>
        <strain evidence="5 6">CBS 119000</strain>
    </source>
</reference>
<feature type="domain" description="Carrier" evidence="4">
    <location>
        <begin position="3422"/>
        <end position="3498"/>
    </location>
</feature>
<dbReference type="SMART" id="SM00823">
    <property type="entry name" value="PKS_PP"/>
    <property type="match status" value="5"/>
</dbReference>
<protein>
    <submittedName>
        <fullName evidence="5">NRPS</fullName>
    </submittedName>
</protein>
<dbReference type="InterPro" id="IPR001242">
    <property type="entry name" value="Condensation_dom"/>
</dbReference>
<dbReference type="InterPro" id="IPR020806">
    <property type="entry name" value="PKS_PP-bd"/>
</dbReference>
<dbReference type="Pfam" id="PF00668">
    <property type="entry name" value="Condensation"/>
    <property type="match status" value="6"/>
</dbReference>
<keyword evidence="1" id="KW-0596">Phosphopantetheine</keyword>
<feature type="domain" description="Carrier" evidence="4">
    <location>
        <begin position="4011"/>
        <end position="4084"/>
    </location>
</feature>
<feature type="domain" description="Carrier" evidence="4">
    <location>
        <begin position="1666"/>
        <end position="1742"/>
    </location>
</feature>
<evidence type="ECO:0000256" key="1">
    <source>
        <dbReference type="ARBA" id="ARBA00022450"/>
    </source>
</evidence>
<dbReference type="InterPro" id="IPR000873">
    <property type="entry name" value="AMP-dep_synth/lig_dom"/>
</dbReference>
<keyword evidence="6" id="KW-1185">Reference proteome</keyword>
<dbReference type="EMBL" id="CAWUON010000027">
    <property type="protein sequence ID" value="CAK7267432.1"/>
    <property type="molecule type" value="Genomic_DNA"/>
</dbReference>
<dbReference type="InterPro" id="IPR009081">
    <property type="entry name" value="PP-bd_ACP"/>
</dbReference>
<accession>A0ABP0DJG2</accession>
<dbReference type="Gene3D" id="3.30.559.10">
    <property type="entry name" value="Chloramphenicol acetyltransferase-like domain"/>
    <property type="match status" value="6"/>
</dbReference>
<dbReference type="Gene3D" id="1.10.1200.10">
    <property type="entry name" value="ACP-like"/>
    <property type="match status" value="5"/>
</dbReference>
<dbReference type="InterPro" id="IPR010071">
    <property type="entry name" value="AA_adenyl_dom"/>
</dbReference>
<dbReference type="Pfam" id="PF00550">
    <property type="entry name" value="PP-binding"/>
    <property type="match status" value="6"/>
</dbReference>
<sequence>MDGQQFSILNPDPRKLPGPEVLHLLVSGSVADSSASVNSQTPALNYRAPDGSQLTLLYPELHRIADALAAEICRRLQQVPVSSSTSISRELVVPVLIPQAPELYVSLLGILKAGGAFCPIQLDAPPDRIRFILSDVVAEVVLTTSAMVAKIPVDLVENLQVILVDQLNLFDEANDVHNPPFAPRAVGPEDLAYVMYTSGSTGTPKGVGISHGAATQSLLAHDRHVPQFQRFLQFAAPTFDVSVFEIFFPWFRQATLVCCSRAEMLDDLPSVIRSLHVDACELTPTVAGSLLQTRANAPDLRLLLTIGEMLTEPVIREFGHGPGQESILWAMYGPTEAAIHCTLQPSLDGTASVKNIGFPLDTVSAYIIAISDDESGQNANESPSDPRIVELGQVGELAVGGYQLARSYINRPEQTAAAFIDTKKYGRLYRTGDKARITDQGTLECFGRLSGDQVKLRGQRIELGEVEQAVLRTGGCLGCVAAVISGILVAFCDLGPKGLVDASPNGMEQAIIASCQSWLPRFMIPGNIVLMAEFPRLASGKVDRKRLASDYVESSSRQLTTASNHVAYKDDLDRHLNEIACQILGSPIDSDTLLITAGLDSLKAIQFAAAIRSSAKVQIGAVDVLEAKTLSMLYARLKSFAATSSLLPELSQPKYALDPFVIFSGQSSLHGLLDPQDIELVTECSPIQAAMLAETLANSKAYCNWIELEFARDYQPDAIAAAFRTLIDQNESLRAGFVQHDGRFIQIVRRVYLESQVRKVPKLQRYFQLDSENALLHPFSVQIDDSMTSHTGSTRAVLHLHHAIYDGWSMDLMRKDLDSLLKSKAPEKRLSYSAVVQTLSATPVRDKDAAERFWANSLNAFQPSAVPELNPRREVTGRVFTKLKTITAQGGVLDKEKVDRAAGLAGCSAQVIFQAALAWLWSGLTGSPDVVLGTVLSGRTISLDGIETVIGPCLQSVPLRSDLSRMQTIRDLLQSLHISNRLLLPHAFLPLADIKKIAGVRPGQPLYDVLFVYQESLYSQSRSDVVAEVAHQDYLETKLLWEVEPVPSDDPGHGQFRLRTTSYADVFPECQIDLLMEQFSHAVNHIVKSIDNTIASLTTAVPPALHSSHNINYRPYDGCPDLASLVRNTAKQTPNRPAVCFATSLHDGVDGGDGTMDCTFLTYEELDRMANRIARCLRLALDVRTGDTVAIIMDKSILLYAGVLGILKAGCAYLPLLPSTPMARIRGILKQAAVHIVLSDTAASAALASCPNRVAVNDLQTADLSQFSDSDFDDAEGIPVDPNRIANIIYTSGSTGVPKGVCVTQLNICSNLDVLSRIYPAVPDSGGRLLQSCSQAFDVSVFEIFFSWVYGLCVCSATNDVLFADLERAIRLFGVTHLSMTPTVAAIVDPAKTPSVEFLVTAGEPLTDRVATMWSKQLFQGYGPSETTNICTVKKMTPDDTIRHLGFAFENTSTVVLPLQGDRSNPVPRGAVGEFCFGGDQVVAGYLDQPSLTDEKFFHHPAYGRLYRSGDVGRMLPDGSLMITGRIDDQIKLRGQRIELNEINSVLCASTILSEAFTLVVHREDTEQLVSFFVPTQKIEGHGLSFCVLTLDEQSLCSLFSDLHSRLPTYMIPTFLIPIAAVPRTPSGKVNRALLLETFEHFTPGQLSAFANKTRTADQGESDDDGDWTDLELRVCSVISSVLKAETNSVGRWTPLASLGLDSLSAILVARRLSTSVVRLAISDVLKNASVAQLARLMSDEKNDAKEHASASTTFDAFSSEFTSQLKKSLSDHGLTSASPALPCMPLQEAMLVSPTRGKSYVNCMLFRLTKDDGAVQNAWKEMCARHAILRTCFVTTDHVLYPTAQIVLDEYTAPWLDLIASPEETVHDLVQRHEQSLGSPLDSFQPPVSFAIIRQDQTTHLSFVCHHALYDGEAMGRLLWEVEHLVTACRGQLDSNLETAPKFGMFLEHALRLPMSTDAFWSERLAGFIPTILHPTINMPAITDHTSCILTKTVDTPLTAIQDQVRNLGVSLLTACQATWACVMSILLQSTDVCFGNVYSGRSVLVDDVDRLVAPCFNTLPIRADLASLSSNRDLLSYFYTLNPEMILHQFTPLRQIQRQHSGGKRLFDSLLLLQPPSRPLDASIWTLEHDNSEIDVPIVCELTPDQSQNKIQLRLQFDRQILTSDGAELLMDLFDFILATLLQFSSSHIPGRCDLPRPLHSRLEDLYLKVERLKDVEHLTQSLDNTGDHLSEIWTSTELIIRTVLSQLSGVPEAHIRRDTTIYRLGLDSVRAVQVASALRKQGLQISAVDVMEHPTCMDLAELLSPAPASDLTAAVTSASTSSGPPTPTTMFAHTSLSSVPSVTLLGVEEDQTQKETSLFDFGKFQTAAQSVLHKFQLYADSVVETILPCTPLQSGLLTEFNRSHGSHYFNFITFQSRPDHGLDNFDGQAWKSAWKNAAASIPMLRTGFLSMEHVDDNGDNDEDAPEAFSPFAMVQVCPSIVDQNVLLINSEKDTAFDHNKWKIDATNQAAAKLHIPPWQVAIVENGQELSCHLAIHHALYDAASLQSILETVAGHVKKTKTTKCTSQTGAVVSDILHQVSLLTCDKSALIRLWEAKAAQTVVNAFPVLTPLKESTGQYRVLSGQSLQTLGSLLGSVQSAGFTLHAVLQASWTRILSSYLGDASVVFGVVLSGRNTDATEKAIFPCITTLPVVAQNKASNRELVEQLMEMSILLHKSQHVPLRQVQKWLGQPGSRLFDTLLVYQNSGGGFSAAQDYPWTVTEEQATVNYPVSIEAINTSPDQPLGYQITYDTGVLPTEHAAILLQQLDAIVRHIAMFPDGIEHDLAPLHPDVYSMLPPKIPELPSQVKLLHEFVEQQAEVRPDKIALRFVTAFDSDGAPIAKEWTFRELNMRGNQIARLVSRYAEPGSIVSICFDKCPEAFFAMLGILKAGCAYLALDVGAPAARKDFILQDAGVKLLLTDTMRAQELVDNDGLLDISTGVLVISISEPHLITEVSSFDKGSQFVSHNRRATDPGDVCYCLYTSGTTGTPKGCAITHENAVQCMLAFQKLFHDHHDPDTSRWLQFASFHFDVAVVEQYWTWSVGMTLVSAPRDLILEDLAGTISRLEITHIDLTPSLGRLLDPNDVPSLCRGVFITGGEPLKQEMLDAWGPTGAVHNFYGPTEATIGVTSYPQVPQNGRASNIGRQFPNVGTLVLEPGTQIPVLRGGVGELCISGKLVGQGYLNREELTNERFPKLVDKPGLDYSKNHGQRIYRTGDLVRMLHDGHFDFLGRADDQVKLRGQRLEIGEINHAIRLGLAASVGDVATLVIRDEENKKDFLVSFVVIDDESGAGFDAESHIAQRVQTACRERLPGYMVPTYVVRLDSIPLSPNNKAEAKELKRIFKSLTSDERMRTTGAMNAVAGGKTSLTNASTAVSVFENPTGQALIQALHKVSLISPDDTSIVAHTSIFELGIDSISVLRYARALKRAGLSSATPSMLLAHPNLGDLVLALEAAKTESTAPQQTISIGSVLEARLLVDACQHRNRAHVCQALGHGFDEIEYIAPCSALQQGIISRARSGPEHTDTYYNSFVFQLHKDTDINKLQDAWTTVQAQNAVLRTQFVLSGEGFVQVGLKTTAAPLPLTKLTLEEDEDFDSILQQRYREWIDGNQDALIGTPWQLLLVTWRGTTTCVLHVFHAIYDAASLDLILEEVADQYNHSSPWIFDRPTFLDALIHGPLRSYGNSRAFWEKHLEGCSAMRPVPSLVGPEVRLDDPGVGVSRVLSFAAAEHLRVQLGVTHASIIQALWVSVLRRAVFGVDSGVSLGLVLSGRNLEDMDHAERVVGPLFNTLPFFVPAKKPFDPELSWAELARVCSSFNISTLPFQQVPLRDIQKWCSSGQPLFDVLFSFQYSDREASHSNLSQAPWKQTETPVNADYSLALEAVLSEDDSSPSLRLLLVAKAHIADINALNKLLDYFEAALQAFAADPLALVDGDASADISLATRPSRGVFADGEVALSSQEQTRPAFEWSDTALSIRKAMATVASVSDDDILEMTTLLELGLDSVDTIKLSARLRELGIRLNNAQLIRGKNIASFMSFIDGEGMSIGDKTGSGKAQKSEASSSESALAAISAALRDSLQHGGHNLSNIEHVLPPTPLQDAMVADMIASDFRLYFNHDILELDPTTDLRLLEAAWKAVIAKHPVLRTGFISIDSPEFDMAYCQVVFKTVDCITSHTLPNKDMLDKITDSVRDAAIRGRGLLGLFHLSFVTVQSDDKRYLVLSMSHALYDGWSLDLLHRAVEAEYARSESSSMPAIHRKPAYTKQLARILQSSGPQTDQFWQGFLDGATPTNIHRASTATSGSFPSGGKMVFRHDSVSSVCAADLREFCKRQAISTQVVGQACWAAVLSTLTSSLDLLFGVVLSGRDDIEADDSTLFPTMNTVPLRVVLHGTTAELLQYMQSNMSIIGEHQHYPLRKAQRFVTRAGDDERGIFNTLFILQKRLSQGDYADERKPLMTSIGGASDVEYPVCVEMEVVQSHNFESAKLVWRTACDSTYVSEKGATELHRQLDAALQFVVQAATHSNILAFSDDNVSVFGLDPFLPHTTARNDLYDSKTPVQDNEAETEATTWTEDELAIRSVVAAAVGLPECDIQRTGQTLYHLGLDSISAIKVSNVLKKTKGISLGVRAMLAAKSVQEMALMAASSRVEQQTRHSGPDGGSQLSSVLALAKADRVVQEAGILPAEVERVLPATAMQVHMVSVWQNTAGDVFFPTFHYRLTMDHEVGLQSIYAGWMQLVADHPILRTIFLSTGTDSVVPLLQVVLRAKPPSAWGSVATPCVWSSLGDSSSHASLALLSVDSESGVDGKTTIYLTLKLHHALYDAVSLQTILDRFEALLQTPLAKMPMPSTSAWEQQLSRQFSAPTTQSNKQFWTQYLAGANVVQTQDNNTQNLGRSSYYLPAALQNVSPLKEMAVQLGIGLANIAFAIYAKMLADGNSNNEDVIFGIYLANRGQGVESEEELAAYPTLCLVPLLVRSPAQRQVADIATQVQADIRDMSTDDSLSMAAPLTASLWEIQQWTGIAIDSFVNFLLPEDNGSTTDANGTTSKTIVLQPTGEPLHAEGSKLPALLPSAFPALQSNCVRGAYKDAIDVEIAVRDNGLDIGVFGSTARLGDDNGAKALTEKLVAATHKELSASGSL</sequence>
<evidence type="ECO:0000259" key="4">
    <source>
        <dbReference type="PROSITE" id="PS50075"/>
    </source>
</evidence>
<dbReference type="PANTHER" id="PTHR45527">
    <property type="entry name" value="NONRIBOSOMAL PEPTIDE SYNTHETASE"/>
    <property type="match status" value="1"/>
</dbReference>
<dbReference type="PANTHER" id="PTHR45527:SF1">
    <property type="entry name" value="FATTY ACID SYNTHASE"/>
    <property type="match status" value="1"/>
</dbReference>
<evidence type="ECO:0000256" key="3">
    <source>
        <dbReference type="ARBA" id="ARBA00022598"/>
    </source>
</evidence>
<dbReference type="Gene3D" id="3.30.559.30">
    <property type="entry name" value="Nonribosomal peptide synthetase, condensation domain"/>
    <property type="match status" value="6"/>
</dbReference>
<dbReference type="SUPFAM" id="SSF56801">
    <property type="entry name" value="Acetyl-CoA synthetase-like"/>
    <property type="match status" value="3"/>
</dbReference>
<dbReference type="SUPFAM" id="SSF52777">
    <property type="entry name" value="CoA-dependent acyltransferases"/>
    <property type="match status" value="12"/>
</dbReference>
<keyword evidence="2" id="KW-0597">Phosphoprotein</keyword>
<gene>
    <name evidence="5" type="ORF">SEPCBS119000_002544</name>
</gene>
<feature type="domain" description="Carrier" evidence="4">
    <location>
        <begin position="4610"/>
        <end position="4685"/>
    </location>
</feature>
<proteinExistence type="predicted"/>
<dbReference type="PROSITE" id="PS50075">
    <property type="entry name" value="CARRIER"/>
    <property type="match status" value="5"/>
</dbReference>
<dbReference type="PROSITE" id="PS00455">
    <property type="entry name" value="AMP_BINDING"/>
    <property type="match status" value="2"/>
</dbReference>
<dbReference type="Gene3D" id="3.30.300.30">
    <property type="match status" value="3"/>
</dbReference>
<dbReference type="InterPro" id="IPR006162">
    <property type="entry name" value="Ppantetheine_attach_site"/>
</dbReference>
<dbReference type="InterPro" id="IPR023213">
    <property type="entry name" value="CAT-like_dom_sf"/>
</dbReference>
<dbReference type="Proteomes" id="UP001642502">
    <property type="component" value="Unassembled WGS sequence"/>
</dbReference>
<evidence type="ECO:0000313" key="5">
    <source>
        <dbReference type="EMBL" id="CAK7267432.1"/>
    </source>
</evidence>
<comment type="caution">
    <text evidence="5">The sequence shown here is derived from an EMBL/GenBank/DDBJ whole genome shotgun (WGS) entry which is preliminary data.</text>
</comment>
<dbReference type="SUPFAM" id="SSF47336">
    <property type="entry name" value="ACP-like"/>
    <property type="match status" value="6"/>
</dbReference>
<dbReference type="Pfam" id="PF00501">
    <property type="entry name" value="AMP-binding"/>
    <property type="match status" value="3"/>
</dbReference>
<dbReference type="InterPro" id="IPR042099">
    <property type="entry name" value="ANL_N_sf"/>
</dbReference>
<dbReference type="PROSITE" id="PS00012">
    <property type="entry name" value="PHOSPHOPANTETHEINE"/>
    <property type="match status" value="3"/>
</dbReference>
<keyword evidence="3" id="KW-0436">Ligase</keyword>
<name>A0ABP0DJG2_9PEZI</name>
<evidence type="ECO:0000313" key="6">
    <source>
        <dbReference type="Proteomes" id="UP001642502"/>
    </source>
</evidence>
<dbReference type="Gene3D" id="3.40.50.12780">
    <property type="entry name" value="N-terminal domain of ligase-like"/>
    <property type="match status" value="3"/>
</dbReference>
<organism evidence="5 6">
    <name type="scientific">Sporothrix epigloea</name>
    <dbReference type="NCBI Taxonomy" id="1892477"/>
    <lineage>
        <taxon>Eukaryota</taxon>
        <taxon>Fungi</taxon>
        <taxon>Dikarya</taxon>
        <taxon>Ascomycota</taxon>
        <taxon>Pezizomycotina</taxon>
        <taxon>Sordariomycetes</taxon>
        <taxon>Sordariomycetidae</taxon>
        <taxon>Ophiostomatales</taxon>
        <taxon>Ophiostomataceae</taxon>
        <taxon>Sporothrix</taxon>
    </lineage>
</organism>
<dbReference type="CDD" id="cd05918">
    <property type="entry name" value="A_NRPS_SidN3_like"/>
    <property type="match status" value="2"/>
</dbReference>
<evidence type="ECO:0000256" key="2">
    <source>
        <dbReference type="ARBA" id="ARBA00022553"/>
    </source>
</evidence>
<feature type="domain" description="Carrier" evidence="4">
    <location>
        <begin position="2237"/>
        <end position="2310"/>
    </location>
</feature>
<dbReference type="NCBIfam" id="NF003417">
    <property type="entry name" value="PRK04813.1"/>
    <property type="match status" value="3"/>
</dbReference>
<dbReference type="InterPro" id="IPR036736">
    <property type="entry name" value="ACP-like_sf"/>
</dbReference>
<dbReference type="InterPro" id="IPR020845">
    <property type="entry name" value="AMP-binding_CS"/>
</dbReference>